<name>A0A1M7REF3_9ACTN</name>
<evidence type="ECO:0000256" key="2">
    <source>
        <dbReference type="SAM" id="Phobius"/>
    </source>
</evidence>
<evidence type="ECO:0000313" key="4">
    <source>
        <dbReference type="Proteomes" id="UP000184440"/>
    </source>
</evidence>
<dbReference type="STRING" id="134849.SAMN05443668_110259"/>
<dbReference type="Pfam" id="PF13620">
    <property type="entry name" value="CarboxypepD_reg"/>
    <property type="match status" value="1"/>
</dbReference>
<feature type="compositionally biased region" description="Pro residues" evidence="1">
    <location>
        <begin position="572"/>
        <end position="581"/>
    </location>
</feature>
<dbReference type="Gene3D" id="2.60.40.1120">
    <property type="entry name" value="Carboxypeptidase-like, regulatory domain"/>
    <property type="match status" value="1"/>
</dbReference>
<reference evidence="3 4" key="1">
    <citation type="submission" date="2016-11" db="EMBL/GenBank/DDBJ databases">
        <authorList>
            <person name="Jaros S."/>
            <person name="Januszkiewicz K."/>
            <person name="Wedrychowicz H."/>
        </authorList>
    </citation>
    <scope>NUCLEOTIDE SEQUENCE [LARGE SCALE GENOMIC DNA]</scope>
    <source>
        <strain evidence="3 4">DSM 46144</strain>
    </source>
</reference>
<protein>
    <submittedName>
        <fullName evidence="3">Carboxypeptidase regulatory-like domain-containing protein</fullName>
    </submittedName>
</protein>
<feature type="compositionally biased region" description="Low complexity" evidence="1">
    <location>
        <begin position="607"/>
        <end position="622"/>
    </location>
</feature>
<evidence type="ECO:0000313" key="3">
    <source>
        <dbReference type="EMBL" id="SHN44562.1"/>
    </source>
</evidence>
<feature type="compositionally biased region" description="Pro residues" evidence="1">
    <location>
        <begin position="817"/>
        <end position="832"/>
    </location>
</feature>
<gene>
    <name evidence="3" type="ORF">SAMN05443668_110259</name>
</gene>
<keyword evidence="3" id="KW-0378">Hydrolase</keyword>
<feature type="compositionally biased region" description="Pro residues" evidence="1">
    <location>
        <begin position="596"/>
        <end position="606"/>
    </location>
</feature>
<feature type="region of interest" description="Disordered" evidence="1">
    <location>
        <begin position="288"/>
        <end position="315"/>
    </location>
</feature>
<keyword evidence="2" id="KW-0812">Transmembrane</keyword>
<keyword evidence="3" id="KW-0645">Protease</keyword>
<dbReference type="EMBL" id="FRCS01000010">
    <property type="protein sequence ID" value="SHN44562.1"/>
    <property type="molecule type" value="Genomic_DNA"/>
</dbReference>
<organism evidence="3 4">
    <name type="scientific">Cryptosporangium aurantiacum</name>
    <dbReference type="NCBI Taxonomy" id="134849"/>
    <lineage>
        <taxon>Bacteria</taxon>
        <taxon>Bacillati</taxon>
        <taxon>Actinomycetota</taxon>
        <taxon>Actinomycetes</taxon>
        <taxon>Cryptosporangiales</taxon>
        <taxon>Cryptosporangiaceae</taxon>
        <taxon>Cryptosporangium</taxon>
    </lineage>
</organism>
<feature type="region of interest" description="Disordered" evidence="1">
    <location>
        <begin position="1"/>
        <end position="23"/>
    </location>
</feature>
<feature type="compositionally biased region" description="Polar residues" evidence="1">
    <location>
        <begin position="866"/>
        <end position="877"/>
    </location>
</feature>
<sequence>MVEPPNGRVSGKTVGAPPGATRETRETVVRRYARRLGAALLAALAAAGLVFLPSTTPVFAGEPADLRLEVRQGNLASQAGGQPATLVFAVTNDGDKKADAFNANVVIPFGDRGVYLASSSPPCNQVNGPTVLVCPVSELDVGKTTVFTLVIGAPPAGSLQPTDVFSATGQITIDAGGDDPNPANDSSQFTLNLAGAPPAVTQINGTIVDGSSGQPIVGVSVVARDVNGTTCLATTDSAGAFNCTPSPPLAGSKVTIEATMAGFEVSRTTVTPQNGTITGVQLALDKQVASASPTPSTAPSSPAPATSPAPQALKADDGGFPWDTVLVVLGIVLALGGLGALGWWMYKRKDKDSGGPGSGPQELPDLVAAESIMPTMPVRVPNSVLSETTVANQPPFGRAEAPAGAAATAVWGAPPPAGNWQPGGWAQNADEAPYVNRSTEPIHVSGAPSGWSDSDSGHGSSSGERTAEWPTIDPSPAESDAPASGVPASGVPAPVSGRPVAPSDPTTAWPAVNPGFEQQWGTPGRAAYGEPPLAEAPLAGWDTPPAAAPQPTPMSGPPLAATSAGYPAAPGQVPPTPPGPPHTSVMQPTAQWSAPPSYPAPAPPTASHPASAPPASAYPTSAYSAAAPPTAAFPASAPPAAGYPGAAPPTAAFPASAPPAAAYPASAPPASAYPASAPPAAAYPASAPPASAYPASAPPAAAYPASGPPAAGYPAAASPAYPASAPPAAAYPASAPPAGGYPGSAPPYGGYPGPHPSAPPANGYAAPAPTQAWQQNDGQWQSDGQWQGPNGGGPQWAQAPGSTPGHPGYPAQGYQPATPPMSGPPAPAPAGHPAPHGAYGGYPQAAPQQPGPVPPAPEYQPEPEWSAQQYWPPNGQR</sequence>
<accession>A0A1M7REF3</accession>
<feature type="compositionally biased region" description="Pro residues" evidence="1">
    <location>
        <begin position="546"/>
        <end position="556"/>
    </location>
</feature>
<feature type="compositionally biased region" description="Pro residues" evidence="1">
    <location>
        <begin position="849"/>
        <end position="860"/>
    </location>
</feature>
<dbReference type="InterPro" id="IPR008969">
    <property type="entry name" value="CarboxyPept-like_regulatory"/>
</dbReference>
<feature type="transmembrane region" description="Helical" evidence="2">
    <location>
        <begin position="32"/>
        <end position="52"/>
    </location>
</feature>
<keyword evidence="2" id="KW-1133">Transmembrane helix</keyword>
<dbReference type="Proteomes" id="UP000184440">
    <property type="component" value="Unassembled WGS sequence"/>
</dbReference>
<feature type="compositionally biased region" description="Low complexity" evidence="1">
    <location>
        <begin position="289"/>
        <end position="300"/>
    </location>
</feature>
<dbReference type="AlphaFoldDB" id="A0A1M7REF3"/>
<evidence type="ECO:0000256" key="1">
    <source>
        <dbReference type="SAM" id="MobiDB-lite"/>
    </source>
</evidence>
<feature type="compositionally biased region" description="Low complexity" evidence="1">
    <location>
        <begin position="449"/>
        <end position="463"/>
    </location>
</feature>
<feature type="region of interest" description="Disordered" evidence="1">
    <location>
        <begin position="440"/>
        <end position="622"/>
    </location>
</feature>
<dbReference type="GO" id="GO:0004180">
    <property type="term" value="F:carboxypeptidase activity"/>
    <property type="evidence" value="ECO:0007669"/>
    <property type="project" value="UniProtKB-KW"/>
</dbReference>
<dbReference type="RefSeq" id="WP_178380007.1">
    <property type="nucleotide sequence ID" value="NZ_FRCS01000010.1"/>
</dbReference>
<feature type="region of interest" description="Disordered" evidence="1">
    <location>
        <begin position="654"/>
        <end position="877"/>
    </location>
</feature>
<keyword evidence="3" id="KW-0121">Carboxypeptidase</keyword>
<keyword evidence="4" id="KW-1185">Reference proteome</keyword>
<proteinExistence type="predicted"/>
<feature type="compositionally biased region" description="Low complexity" evidence="1">
    <location>
        <begin position="833"/>
        <end position="848"/>
    </location>
</feature>
<feature type="compositionally biased region" description="Low complexity" evidence="1">
    <location>
        <begin position="760"/>
        <end position="788"/>
    </location>
</feature>
<keyword evidence="2" id="KW-0472">Membrane</keyword>
<feature type="compositionally biased region" description="Low complexity" evidence="1">
    <location>
        <begin position="654"/>
        <end position="738"/>
    </location>
</feature>
<dbReference type="SUPFAM" id="SSF49464">
    <property type="entry name" value="Carboxypeptidase regulatory domain-like"/>
    <property type="match status" value="1"/>
</dbReference>